<comment type="caution">
    <text evidence="4">The sequence shown here is derived from an EMBL/GenBank/DDBJ whole genome shotgun (WGS) entry which is preliminary data.</text>
</comment>
<dbReference type="InterPro" id="IPR026992">
    <property type="entry name" value="DIOX_N"/>
</dbReference>
<dbReference type="Pfam" id="PF14226">
    <property type="entry name" value="DIOX_N"/>
    <property type="match status" value="1"/>
</dbReference>
<evidence type="ECO:0000256" key="2">
    <source>
        <dbReference type="ARBA" id="ARBA00023004"/>
    </source>
</evidence>
<proteinExistence type="predicted"/>
<dbReference type="PANTHER" id="PTHR47991">
    <property type="entry name" value="OXOGLUTARATE/IRON-DEPENDENT DIOXYGENASE"/>
    <property type="match status" value="1"/>
</dbReference>
<keyword evidence="1" id="KW-0479">Metal-binding</keyword>
<dbReference type="Proteomes" id="UP000467841">
    <property type="component" value="Unassembled WGS sequence"/>
</dbReference>
<dbReference type="OrthoDB" id="288590at2759"/>
<feature type="domain" description="Non-haem dioxygenase N-terminal" evidence="3">
    <location>
        <begin position="52"/>
        <end position="155"/>
    </location>
</feature>
<dbReference type="GO" id="GO:0046872">
    <property type="term" value="F:metal ion binding"/>
    <property type="evidence" value="ECO:0007669"/>
    <property type="project" value="UniProtKB-KW"/>
</dbReference>
<evidence type="ECO:0000256" key="1">
    <source>
        <dbReference type="ARBA" id="ARBA00022723"/>
    </source>
</evidence>
<dbReference type="InterPro" id="IPR050295">
    <property type="entry name" value="Plant_2OG-oxidoreductases"/>
</dbReference>
<reference evidence="4" key="1">
    <citation type="submission" date="2020-01" db="EMBL/GenBank/DDBJ databases">
        <authorList>
            <person name="Mishra B."/>
        </authorList>
    </citation>
    <scope>NUCLEOTIDE SEQUENCE [LARGE SCALE GENOMIC DNA]</scope>
</reference>
<protein>
    <recommendedName>
        <fullName evidence="3">Non-haem dioxygenase N-terminal domain-containing protein</fullName>
    </recommendedName>
</protein>
<evidence type="ECO:0000313" key="5">
    <source>
        <dbReference type="Proteomes" id="UP000467841"/>
    </source>
</evidence>
<gene>
    <name evidence="4" type="ORF">MERR_LOCUS36339</name>
</gene>
<organism evidence="4 5">
    <name type="scientific">Microthlaspi erraticum</name>
    <dbReference type="NCBI Taxonomy" id="1685480"/>
    <lineage>
        <taxon>Eukaryota</taxon>
        <taxon>Viridiplantae</taxon>
        <taxon>Streptophyta</taxon>
        <taxon>Embryophyta</taxon>
        <taxon>Tracheophyta</taxon>
        <taxon>Spermatophyta</taxon>
        <taxon>Magnoliopsida</taxon>
        <taxon>eudicotyledons</taxon>
        <taxon>Gunneridae</taxon>
        <taxon>Pentapetalae</taxon>
        <taxon>rosids</taxon>
        <taxon>malvids</taxon>
        <taxon>Brassicales</taxon>
        <taxon>Brassicaceae</taxon>
        <taxon>Coluteocarpeae</taxon>
        <taxon>Microthlaspi</taxon>
    </lineage>
</organism>
<dbReference type="InterPro" id="IPR027443">
    <property type="entry name" value="IPNS-like_sf"/>
</dbReference>
<dbReference type="AlphaFoldDB" id="A0A6D2KIM6"/>
<name>A0A6D2KIM6_9BRAS</name>
<dbReference type="SUPFAM" id="SSF51197">
    <property type="entry name" value="Clavaminate synthase-like"/>
    <property type="match status" value="1"/>
</dbReference>
<sequence length="159" mass="18242">MKPNISSMEKPKFKTVQEVVATGEGLPERYLYTNTDNSEGQSLNGMVQEMDIPTIDLSLLLSSSDEGREELSKLHSALSECGVFHVMNHGITEAFLNKIYELTKQFFALPAEEKQKYAREINGYQGYGNDMILTDDQVLDWTDRLYLMTYPEDQRQLQF</sequence>
<evidence type="ECO:0000313" key="4">
    <source>
        <dbReference type="EMBL" id="CAA7049104.1"/>
    </source>
</evidence>
<keyword evidence="5" id="KW-1185">Reference proteome</keyword>
<dbReference type="EMBL" id="CACVBM020001407">
    <property type="protein sequence ID" value="CAA7049104.1"/>
    <property type="molecule type" value="Genomic_DNA"/>
</dbReference>
<keyword evidence="2" id="KW-0408">Iron</keyword>
<evidence type="ECO:0000259" key="3">
    <source>
        <dbReference type="Pfam" id="PF14226"/>
    </source>
</evidence>
<accession>A0A6D2KIM6</accession>
<dbReference type="Gene3D" id="2.60.120.330">
    <property type="entry name" value="B-lactam Antibiotic, Isopenicillin N Synthase, Chain"/>
    <property type="match status" value="1"/>
</dbReference>